<gene>
    <name evidence="2" type="ORF">DDY73_02835</name>
</gene>
<dbReference type="InterPro" id="IPR038726">
    <property type="entry name" value="PDDEXK_AddAB-type"/>
</dbReference>
<comment type="caution">
    <text evidence="2">The sequence shown here is derived from an EMBL/GenBank/DDBJ whole genome shotgun (WGS) entry which is preliminary data.</text>
</comment>
<dbReference type="Proteomes" id="UP000262954">
    <property type="component" value="Unassembled WGS sequence"/>
</dbReference>
<reference evidence="2 3" key="1">
    <citation type="journal article" date="2018" name="Nat. Biotechnol.">
        <title>A standardized bacterial taxonomy based on genome phylogeny substantially revises the tree of life.</title>
        <authorList>
            <person name="Parks D.H."/>
            <person name="Chuvochina M."/>
            <person name="Waite D.W."/>
            <person name="Rinke C."/>
            <person name="Skarshewski A."/>
            <person name="Chaumeil P.A."/>
            <person name="Hugenholtz P."/>
        </authorList>
    </citation>
    <scope>NUCLEOTIDE SEQUENCE [LARGE SCALE GENOMIC DNA]</scope>
    <source>
        <strain evidence="2">UBA11482</strain>
    </source>
</reference>
<organism evidence="2 3">
    <name type="scientific">Coprobacter fastidiosus</name>
    <dbReference type="NCBI Taxonomy" id="1099853"/>
    <lineage>
        <taxon>Bacteria</taxon>
        <taxon>Pseudomonadati</taxon>
        <taxon>Bacteroidota</taxon>
        <taxon>Bacteroidia</taxon>
        <taxon>Bacteroidales</taxon>
        <taxon>Barnesiellaceae</taxon>
        <taxon>Coprobacter</taxon>
    </lineage>
</organism>
<dbReference type="RefSeq" id="WP_270214608.1">
    <property type="nucleotide sequence ID" value="NZ_CAJKYL010000035.1"/>
</dbReference>
<dbReference type="EMBL" id="DNWC01000042">
    <property type="protein sequence ID" value="HBJ07918.1"/>
    <property type="molecule type" value="Genomic_DNA"/>
</dbReference>
<sequence>MKPFLYLIAQTFYKKYGKEIQNIAFVFPNRRAGIFFQKYLAEVAGHPLFSPPIMTINDLFIRLTPYQPADKIQMLFVLYRHYITLSNSDESFDNFVFWGEMLLNDFDDVDKYVVNAKDLFTNIQDLKEIENRFSDILTETQIEFIRRFWDHFIPAMESEKKMQFVALWKILYPLYKALRDELKTKGIAYEGMIFREVAEKAKQREELHIPYNQVVFIGLNVLSTSEEMLMHRLKELDIADFYWDYNAPTLQDEYNKATFFLSRNRKAFPSKLLLANDKGKETWPEIELIGIPSAVGQAKQTQEILNGLISSGAIPDPSKAINTAIVLPDEHLLLPMLYSIPETIDPINVTMGYTLSNTPVAGLMESIFDLQKHYRMIQGEVQFYHRKVLSILSHRYILFSGENEINLLSKEIKQYNKVFIPVSELGRTELLKLLFVSLETANQAADYLINILEYLQQGLQNDHNDSEEEEHTVQFSEIEKEFLFHYYITVKRLKDVIKDENIQMNVSTFFRLLGKMAGSISIPFRGEPLSGLQIMGVLETRALDFENLIILSMNEGIFPMTKVANTFIPYNLRKGFGLSTIEHQDSIYAYYFYRMIYRAKRLYLLYDTRTEGLQTGEMSRYIYQLKYHYQVPIQEKVVSYDITVKENQIIQIPKNEFVQKQLNRFLSEGDRALSASAINTYIDCPLKFYLGYVERVSPEDEVAESIEASTFGSIYHGVMENIYQRMQGKLVTGDLLEKIQKDDTLLTNLIEAMFAKHYFQTSRIRPLTGQNYLTGEIIRKYVKQTLITDRKHTPFIYLHSEFPIDTTHTFDGTRQIRLKGSIDRIDEKDGITRIIDYKTGKGETTFKTMYDLFDPQKRDRPKAIMQVFMYAMIYSQINHPKSLCPGIYHLRDLFKIQFDWSIIHEIKTEKKRIEQTIYDFSPYIQEFTDTFNKCIQEIFNPEIPFKQTENTQICEYCDFATICKR</sequence>
<dbReference type="SUPFAM" id="SSF52540">
    <property type="entry name" value="P-loop containing nucleoside triphosphate hydrolases"/>
    <property type="match status" value="1"/>
</dbReference>
<proteinExistence type="predicted"/>
<dbReference type="AlphaFoldDB" id="A0A354M079"/>
<dbReference type="InterPro" id="IPR011604">
    <property type="entry name" value="PDDEXK-like_dom_sf"/>
</dbReference>
<evidence type="ECO:0000313" key="3">
    <source>
        <dbReference type="Proteomes" id="UP000262954"/>
    </source>
</evidence>
<accession>A0A354M079</accession>
<dbReference type="Pfam" id="PF12705">
    <property type="entry name" value="PDDEXK_1"/>
    <property type="match status" value="1"/>
</dbReference>
<dbReference type="InterPro" id="IPR027417">
    <property type="entry name" value="P-loop_NTPase"/>
</dbReference>
<dbReference type="InterPro" id="IPR011335">
    <property type="entry name" value="Restrct_endonuc-II-like"/>
</dbReference>
<protein>
    <submittedName>
        <fullName evidence="2">PD-(D/E)XK nuclease family protein</fullName>
    </submittedName>
</protein>
<evidence type="ECO:0000313" key="2">
    <source>
        <dbReference type="EMBL" id="HBJ07918.1"/>
    </source>
</evidence>
<name>A0A354M079_9BACT</name>
<dbReference type="SUPFAM" id="SSF52980">
    <property type="entry name" value="Restriction endonuclease-like"/>
    <property type="match status" value="1"/>
</dbReference>
<evidence type="ECO:0000259" key="1">
    <source>
        <dbReference type="Pfam" id="PF12705"/>
    </source>
</evidence>
<feature type="domain" description="PD-(D/E)XK endonuclease-like" evidence="1">
    <location>
        <begin position="673"/>
        <end position="964"/>
    </location>
</feature>
<dbReference type="Gene3D" id="3.90.320.10">
    <property type="match status" value="1"/>
</dbReference>